<reference evidence="3" key="1">
    <citation type="submission" date="2023-07" db="EMBL/GenBank/DDBJ databases">
        <title>Novel species in the genus Lipingzhangella isolated from Sambhar Salt Lake.</title>
        <authorList>
            <person name="Jiya N."/>
            <person name="Kajale S."/>
            <person name="Sharma A."/>
        </authorList>
    </citation>
    <scope>NUCLEOTIDE SEQUENCE [LARGE SCALE GENOMIC DNA]</scope>
    <source>
        <strain evidence="3">LS1_29</strain>
    </source>
</reference>
<dbReference type="Pfam" id="PF13672">
    <property type="entry name" value="PP2C_2"/>
    <property type="match status" value="1"/>
</dbReference>
<feature type="domain" description="PPM-type phosphatase" evidence="1">
    <location>
        <begin position="19"/>
        <end position="250"/>
    </location>
</feature>
<dbReference type="RefSeq" id="WP_310912436.1">
    <property type="nucleotide sequence ID" value="NZ_JAVLVT010000005.1"/>
</dbReference>
<protein>
    <submittedName>
        <fullName evidence="2">Serine/threonine-protein phosphatase</fullName>
    </submittedName>
</protein>
<dbReference type="CDD" id="cd00143">
    <property type="entry name" value="PP2Cc"/>
    <property type="match status" value="1"/>
</dbReference>
<dbReference type="SMART" id="SM00331">
    <property type="entry name" value="PP2C_SIG"/>
    <property type="match status" value="1"/>
</dbReference>
<name>A0ABU2H6E5_9ACTN</name>
<dbReference type="EMBL" id="JAVLVT010000005">
    <property type="protein sequence ID" value="MDS1270881.1"/>
    <property type="molecule type" value="Genomic_DNA"/>
</dbReference>
<gene>
    <name evidence="2" type="ORF">RIF23_11265</name>
</gene>
<evidence type="ECO:0000313" key="2">
    <source>
        <dbReference type="EMBL" id="MDS1270881.1"/>
    </source>
</evidence>
<dbReference type="PROSITE" id="PS51746">
    <property type="entry name" value="PPM_2"/>
    <property type="match status" value="1"/>
</dbReference>
<dbReference type="SMART" id="SM00332">
    <property type="entry name" value="PP2Cc"/>
    <property type="match status" value="1"/>
</dbReference>
<sequence>MSHTDTRAHEPPAPAGHVTITAITHRGAVRDRNEDSVVLGPMMAACDMATPAQCWVPADEPMVLAVADGLGGHAAGEIASQHVARRLSEIGRQLSSAQALSRALATIDGELREHAVQHQEFDGMGSTVAGLLLTRDGVHTFNVGDSRTYRIEQGRLVQVTRDDAIEGGNTALITQCVGGRTDGRLEPHVQRVDGVAWLICSDGLSDLVTTEEVEKILATSDSDAVAVSELWRAAMAAGGRDNISIILARRE</sequence>
<organism evidence="2 3">
    <name type="scientific">Lipingzhangella rawalii</name>
    <dbReference type="NCBI Taxonomy" id="2055835"/>
    <lineage>
        <taxon>Bacteria</taxon>
        <taxon>Bacillati</taxon>
        <taxon>Actinomycetota</taxon>
        <taxon>Actinomycetes</taxon>
        <taxon>Streptosporangiales</taxon>
        <taxon>Nocardiopsidaceae</taxon>
        <taxon>Lipingzhangella</taxon>
    </lineage>
</organism>
<dbReference type="InterPro" id="IPR015655">
    <property type="entry name" value="PP2C"/>
</dbReference>
<dbReference type="SUPFAM" id="SSF81606">
    <property type="entry name" value="PP2C-like"/>
    <property type="match status" value="1"/>
</dbReference>
<dbReference type="Gene3D" id="3.60.40.10">
    <property type="entry name" value="PPM-type phosphatase domain"/>
    <property type="match status" value="1"/>
</dbReference>
<proteinExistence type="predicted"/>
<dbReference type="InterPro" id="IPR036457">
    <property type="entry name" value="PPM-type-like_dom_sf"/>
</dbReference>
<comment type="caution">
    <text evidence="2">The sequence shown here is derived from an EMBL/GenBank/DDBJ whole genome shotgun (WGS) entry which is preliminary data.</text>
</comment>
<dbReference type="InterPro" id="IPR001932">
    <property type="entry name" value="PPM-type_phosphatase-like_dom"/>
</dbReference>
<accession>A0ABU2H6E5</accession>
<keyword evidence="3" id="KW-1185">Reference proteome</keyword>
<evidence type="ECO:0000313" key="3">
    <source>
        <dbReference type="Proteomes" id="UP001250214"/>
    </source>
</evidence>
<evidence type="ECO:0000259" key="1">
    <source>
        <dbReference type="PROSITE" id="PS51746"/>
    </source>
</evidence>
<dbReference type="PANTHER" id="PTHR13832:SF860">
    <property type="entry name" value="PROTEIN PHOSPHATASE PHPP"/>
    <property type="match status" value="1"/>
</dbReference>
<dbReference type="Proteomes" id="UP001250214">
    <property type="component" value="Unassembled WGS sequence"/>
</dbReference>
<dbReference type="PANTHER" id="PTHR13832">
    <property type="entry name" value="PROTEIN PHOSPHATASE 2C"/>
    <property type="match status" value="1"/>
</dbReference>